<organism evidence="1 2">
    <name type="scientific">Kutzneria chonburiensis</name>
    <dbReference type="NCBI Taxonomy" id="1483604"/>
    <lineage>
        <taxon>Bacteria</taxon>
        <taxon>Bacillati</taxon>
        <taxon>Actinomycetota</taxon>
        <taxon>Actinomycetes</taxon>
        <taxon>Pseudonocardiales</taxon>
        <taxon>Pseudonocardiaceae</taxon>
        <taxon>Kutzneria</taxon>
    </lineage>
</organism>
<keyword evidence="2" id="KW-1185">Reference proteome</keyword>
<sequence length="182" mass="19980">MTETAHFEDVLFDGVEAEPPVDGDELATLVGTLERNRRTLAWKCADLDATALSTRVGTSAITLGGLLRHLTRCEASTFVWKLNGGPAPTPAEWASDWEWGPDSDVEQTWTDWRAAVSRSRQLVAEALADGGLDRAKGHEFPGWGTPSLRRLLTDMIEEYARHTGHADLIRETIDGRVGEDAP</sequence>
<name>A0ABV6MKG0_9PSEU</name>
<dbReference type="InterPro" id="IPR034660">
    <property type="entry name" value="DinB/YfiT-like"/>
</dbReference>
<evidence type="ECO:0000313" key="2">
    <source>
        <dbReference type="Proteomes" id="UP001589810"/>
    </source>
</evidence>
<reference evidence="1 2" key="1">
    <citation type="submission" date="2024-09" db="EMBL/GenBank/DDBJ databases">
        <authorList>
            <person name="Sun Q."/>
            <person name="Mori K."/>
        </authorList>
    </citation>
    <scope>NUCLEOTIDE SEQUENCE [LARGE SCALE GENOMIC DNA]</scope>
    <source>
        <strain evidence="1 2">TBRC 1432</strain>
    </source>
</reference>
<dbReference type="SUPFAM" id="SSF109854">
    <property type="entry name" value="DinB/YfiT-like putative metalloenzymes"/>
    <property type="match status" value="1"/>
</dbReference>
<gene>
    <name evidence="1" type="ORF">ACFFH7_04805</name>
</gene>
<dbReference type="EMBL" id="JBHLUD010000001">
    <property type="protein sequence ID" value="MFC0540785.1"/>
    <property type="molecule type" value="Genomic_DNA"/>
</dbReference>
<comment type="caution">
    <text evidence="1">The sequence shown here is derived from an EMBL/GenBank/DDBJ whole genome shotgun (WGS) entry which is preliminary data.</text>
</comment>
<dbReference type="Gene3D" id="1.20.120.450">
    <property type="entry name" value="dinb family like domain"/>
    <property type="match status" value="1"/>
</dbReference>
<protein>
    <submittedName>
        <fullName evidence="1">DinB family protein</fullName>
    </submittedName>
</protein>
<dbReference type="Proteomes" id="UP001589810">
    <property type="component" value="Unassembled WGS sequence"/>
</dbReference>
<dbReference type="Pfam" id="PF04978">
    <property type="entry name" value="MST"/>
    <property type="match status" value="1"/>
</dbReference>
<dbReference type="RefSeq" id="WP_273939629.1">
    <property type="nucleotide sequence ID" value="NZ_CP097263.1"/>
</dbReference>
<accession>A0ABV6MKG0</accession>
<proteinExistence type="predicted"/>
<evidence type="ECO:0000313" key="1">
    <source>
        <dbReference type="EMBL" id="MFC0540785.1"/>
    </source>
</evidence>
<dbReference type="InterPro" id="IPR007061">
    <property type="entry name" value="MST-like"/>
</dbReference>